<name>A0ABP3QDM0_9PROT</name>
<sequence>MSPVAINGRFLTQRTTGVQRFAAEMTAALDRMAAAGACKPLRLLVPSGADASAFPHLAVERFGRLRGQAWEQAELPRRAGDSVLVSLGNTAPLLAGRRQAVVIHDAGVFDTPGSYSKAFRAWYRALHRALPRCGARLLTVSEFSRCRIAYTLRIDPGRIGVLPEGAEHILREPAETAVLARHGLEPGRFALAVGTRAAHKGLNVLSEVAATLSMEGMRLAVAGAADPGVFRNAADPSGEAVVALGRVTDAELRALYEAALCLIFPSRYEGFGLPPLEAMACGCPVLAATAGAVPEVCGDAALWFDAAGGHPRPAEALERLLREPGLAQDLRRRGLARAAGFSWHAAAERLLALLPTGSAEAGR</sequence>
<organism evidence="3 4">
    <name type="scientific">Craurococcus roseus</name>
    <dbReference type="NCBI Taxonomy" id="77585"/>
    <lineage>
        <taxon>Bacteria</taxon>
        <taxon>Pseudomonadati</taxon>
        <taxon>Pseudomonadota</taxon>
        <taxon>Alphaproteobacteria</taxon>
        <taxon>Acetobacterales</taxon>
        <taxon>Acetobacteraceae</taxon>
        <taxon>Craurococcus</taxon>
    </lineage>
</organism>
<gene>
    <name evidence="3" type="ORF">GCM10009416_28860</name>
</gene>
<comment type="caution">
    <text evidence="3">The sequence shown here is derived from an EMBL/GenBank/DDBJ whole genome shotgun (WGS) entry which is preliminary data.</text>
</comment>
<dbReference type="Proteomes" id="UP001501588">
    <property type="component" value="Unassembled WGS sequence"/>
</dbReference>
<dbReference type="RefSeq" id="WP_343896032.1">
    <property type="nucleotide sequence ID" value="NZ_BAAAFZ010000045.1"/>
</dbReference>
<dbReference type="EMBL" id="BAAAFZ010000045">
    <property type="protein sequence ID" value="GAA0588639.1"/>
    <property type="molecule type" value="Genomic_DNA"/>
</dbReference>
<accession>A0ABP3QDM0</accession>
<evidence type="ECO:0000313" key="3">
    <source>
        <dbReference type="EMBL" id="GAA0588639.1"/>
    </source>
</evidence>
<reference evidence="4" key="1">
    <citation type="journal article" date="2019" name="Int. J. Syst. Evol. Microbiol.">
        <title>The Global Catalogue of Microorganisms (GCM) 10K type strain sequencing project: providing services to taxonomists for standard genome sequencing and annotation.</title>
        <authorList>
            <consortium name="The Broad Institute Genomics Platform"/>
            <consortium name="The Broad Institute Genome Sequencing Center for Infectious Disease"/>
            <person name="Wu L."/>
            <person name="Ma J."/>
        </authorList>
    </citation>
    <scope>NUCLEOTIDE SEQUENCE [LARGE SCALE GENOMIC DNA]</scope>
    <source>
        <strain evidence="4">JCM 9933</strain>
    </source>
</reference>
<dbReference type="PANTHER" id="PTHR46401">
    <property type="entry name" value="GLYCOSYLTRANSFERASE WBBK-RELATED"/>
    <property type="match status" value="1"/>
</dbReference>
<evidence type="ECO:0000313" key="4">
    <source>
        <dbReference type="Proteomes" id="UP001501588"/>
    </source>
</evidence>
<dbReference type="SUPFAM" id="SSF53756">
    <property type="entry name" value="UDP-Glycosyltransferase/glycogen phosphorylase"/>
    <property type="match status" value="1"/>
</dbReference>
<dbReference type="Gene3D" id="3.40.50.2000">
    <property type="entry name" value="Glycogen Phosphorylase B"/>
    <property type="match status" value="2"/>
</dbReference>
<feature type="domain" description="Glycosyl transferase family 1" evidence="2">
    <location>
        <begin position="187"/>
        <end position="334"/>
    </location>
</feature>
<proteinExistence type="predicted"/>
<evidence type="ECO:0000259" key="2">
    <source>
        <dbReference type="Pfam" id="PF00534"/>
    </source>
</evidence>
<dbReference type="CDD" id="cd03809">
    <property type="entry name" value="GT4_MtfB-like"/>
    <property type="match status" value="1"/>
</dbReference>
<protein>
    <submittedName>
        <fullName evidence="3">Glycosyltransferase family 1 protein</fullName>
    </submittedName>
</protein>
<dbReference type="InterPro" id="IPR001296">
    <property type="entry name" value="Glyco_trans_1"/>
</dbReference>
<keyword evidence="4" id="KW-1185">Reference proteome</keyword>
<dbReference type="PANTHER" id="PTHR46401:SF2">
    <property type="entry name" value="GLYCOSYLTRANSFERASE WBBK-RELATED"/>
    <property type="match status" value="1"/>
</dbReference>
<evidence type="ECO:0000256" key="1">
    <source>
        <dbReference type="ARBA" id="ARBA00022679"/>
    </source>
</evidence>
<keyword evidence="1" id="KW-0808">Transferase</keyword>
<dbReference type="Pfam" id="PF00534">
    <property type="entry name" value="Glycos_transf_1"/>
    <property type="match status" value="1"/>
</dbReference>